<feature type="compositionally biased region" description="Acidic residues" evidence="1">
    <location>
        <begin position="666"/>
        <end position="680"/>
    </location>
</feature>
<name>A0A6S6TBW8_9BACT</name>
<gene>
    <name evidence="2" type="ORF">HELGO_WM18116</name>
</gene>
<protein>
    <submittedName>
        <fullName evidence="2">Uncharacterized protein</fullName>
    </submittedName>
</protein>
<feature type="region of interest" description="Disordered" evidence="1">
    <location>
        <begin position="665"/>
        <end position="705"/>
    </location>
</feature>
<dbReference type="EMBL" id="CACVAQ010000289">
    <property type="protein sequence ID" value="CAA6820781.1"/>
    <property type="molecule type" value="Genomic_DNA"/>
</dbReference>
<feature type="compositionally biased region" description="Basic and acidic residues" evidence="1">
    <location>
        <begin position="681"/>
        <end position="703"/>
    </location>
</feature>
<organism evidence="2">
    <name type="scientific">uncultured Aureispira sp</name>
    <dbReference type="NCBI Taxonomy" id="1331704"/>
    <lineage>
        <taxon>Bacteria</taxon>
        <taxon>Pseudomonadati</taxon>
        <taxon>Bacteroidota</taxon>
        <taxon>Saprospiria</taxon>
        <taxon>Saprospirales</taxon>
        <taxon>Saprospiraceae</taxon>
        <taxon>Aureispira</taxon>
        <taxon>environmental samples</taxon>
    </lineage>
</organism>
<reference evidence="2" key="1">
    <citation type="submission" date="2020-01" db="EMBL/GenBank/DDBJ databases">
        <authorList>
            <person name="Meier V. D."/>
            <person name="Meier V D."/>
        </authorList>
    </citation>
    <scope>NUCLEOTIDE SEQUENCE</scope>
    <source>
        <strain evidence="2">HLG_WM_MAG_10</strain>
    </source>
</reference>
<dbReference type="AlphaFoldDB" id="A0A6S6TBW8"/>
<sequence length="1018" mass="117855">MQDQFNINTQVPKTLEREQLKEVWLDFMQQLSGDVWTDYNAHDPGITIMEQLCDTMSKINKRATTPIQNLLNSQSRKKREEINNAFYDAVEILPTNPVTQDDYRVLIIDRIQHVKNAWVEPVRDNMQGIKGLYRILLQIDETARTDEGIRRIKEEVFALYNNHRNLCEDIESIQVLDVDKIEIFADIDISSQAIAEELLAEILFRLEEHLNPSIQFHTLEDLIERGYTVDEAFDGPPPVHGLILKSALKGMTQEVYVSKLIEIVQGVEGVRRITYFRVDKNGIPVDSDVIPIRQKTYPVLDMDTIDERYTNGSDYPLQFFRGALNYELDLNTANQLLYSLYARYKKGYQMKMLYHEKDFPSTITLKEVAQYDSLQNALPVTYGVNEFGLPDHAQATRERVAMVKQLRGYLLFFEQTLSNYLEQLANVRKLFSIDKTIDRTYYSNTPKSIPGVFDLIANPTVEQLASNKEYSLEDAQARALELFNEKVAGITKEFDPYIDRRNRFLDHLLGRFGEQFSTDFLLKVSNYVGVGNDDDETNPEIELINAKIEFLQNYVDISKNKGKGFDYLGQSLDDWNVSGLEKRASLLLNMNVSGNSSLLEVFNGKDDDDDFFDALQSVVDFVPKDTKEGFIHLDALYEIQNTFGINENKLDDDLKDELDRLRDTLNEEDIEEDTDEDDALQSEKDNAAKNTSKGKDNAGKGDAEQEETIDYTRRFVFRANSRNELIRNLMSQGILSHNYIVLPTKGKQSFSIYYKGKRKLGVFKIREVSTRLAARTEIEKLITYLHKLNHHSEGMHVVEHILLRPQAEDQHGFVLTDDQDGIILESYEFGLIDQQRTYSDDIINVGSYRENYTIRQDENDKYVIVLADNYDVLIAKHPVILKTELEAQDTLLNIIDYIRSFKKSDMPIYDKIKFTTKQQEGGSKHSESDFYSLTVSIILPTWPSRFQNSDFRDLLRNIIVLNAPVYIHIDFQWMNTDEMAAFETVYYDWLEERISPTPRQPELDDKAQQIMNLLTHNH</sequence>
<evidence type="ECO:0000313" key="2">
    <source>
        <dbReference type="EMBL" id="CAA6820781.1"/>
    </source>
</evidence>
<proteinExistence type="predicted"/>
<evidence type="ECO:0000256" key="1">
    <source>
        <dbReference type="SAM" id="MobiDB-lite"/>
    </source>
</evidence>
<accession>A0A6S6TBW8</accession>